<feature type="transmembrane region" description="Helical" evidence="1">
    <location>
        <begin position="29"/>
        <end position="45"/>
    </location>
</feature>
<feature type="transmembrane region" description="Helical" evidence="1">
    <location>
        <begin position="202"/>
        <end position="220"/>
    </location>
</feature>
<dbReference type="RefSeq" id="WP_369894797.1">
    <property type="nucleotide sequence ID" value="NZ_JBGFFX010000001.1"/>
</dbReference>
<feature type="transmembrane region" description="Helical" evidence="1">
    <location>
        <begin position="115"/>
        <end position="134"/>
    </location>
</feature>
<dbReference type="InterPro" id="IPR007820">
    <property type="entry name" value="AbrB_fam"/>
</dbReference>
<feature type="transmembrane region" description="Helical" evidence="1">
    <location>
        <begin position="176"/>
        <end position="195"/>
    </location>
</feature>
<feature type="transmembrane region" description="Helical" evidence="1">
    <location>
        <begin position="262"/>
        <end position="284"/>
    </location>
</feature>
<feature type="transmembrane region" description="Helical" evidence="1">
    <location>
        <begin position="325"/>
        <end position="343"/>
    </location>
</feature>
<protein>
    <submittedName>
        <fullName evidence="2">AbrB family transcriptional regulator</fullName>
    </submittedName>
</protein>
<dbReference type="PANTHER" id="PTHR38457">
    <property type="entry name" value="REGULATOR ABRB-RELATED"/>
    <property type="match status" value="1"/>
</dbReference>
<dbReference type="Pfam" id="PF05145">
    <property type="entry name" value="AbrB"/>
    <property type="match status" value="1"/>
</dbReference>
<dbReference type="NCBIfam" id="TIGR03082">
    <property type="entry name" value="Gneg_AbrB_dup"/>
    <property type="match status" value="2"/>
</dbReference>
<accession>A0ABV4E3I5</accession>
<feature type="transmembrane region" description="Helical" evidence="1">
    <location>
        <begin position="232"/>
        <end position="250"/>
    </location>
</feature>
<keyword evidence="1" id="KW-0812">Transmembrane</keyword>
<comment type="caution">
    <text evidence="2">The sequence shown here is derived from an EMBL/GenBank/DDBJ whole genome shotgun (WGS) entry which is preliminary data.</text>
</comment>
<dbReference type="PANTHER" id="PTHR38457:SF1">
    <property type="entry name" value="REGULATOR ABRB-RELATED"/>
    <property type="match status" value="1"/>
</dbReference>
<dbReference type="EMBL" id="JBGFFX010000001">
    <property type="protein sequence ID" value="MEY8769481.1"/>
    <property type="molecule type" value="Genomic_DNA"/>
</dbReference>
<keyword evidence="1" id="KW-0472">Membrane</keyword>
<feature type="transmembrane region" description="Helical" evidence="1">
    <location>
        <begin position="51"/>
        <end position="71"/>
    </location>
</feature>
<evidence type="ECO:0000313" key="3">
    <source>
        <dbReference type="Proteomes" id="UP001565243"/>
    </source>
</evidence>
<dbReference type="PIRSF" id="PIRSF038991">
    <property type="entry name" value="Protein_AbrB"/>
    <property type="match status" value="1"/>
</dbReference>
<reference evidence="2 3" key="1">
    <citation type="submission" date="2024-07" db="EMBL/GenBank/DDBJ databases">
        <authorList>
            <person name="Hebao G."/>
        </authorList>
    </citation>
    <scope>NUCLEOTIDE SEQUENCE [LARGE SCALE GENOMIC DNA]</scope>
    <source>
        <strain evidence="2 3">ACCC 02193</strain>
    </source>
</reference>
<organism evidence="2 3">
    <name type="scientific">Erwinia aeris</name>
    <dbReference type="NCBI Taxonomy" id="3239803"/>
    <lineage>
        <taxon>Bacteria</taxon>
        <taxon>Pseudomonadati</taxon>
        <taxon>Pseudomonadota</taxon>
        <taxon>Gammaproteobacteria</taxon>
        <taxon>Enterobacterales</taxon>
        <taxon>Erwiniaceae</taxon>
        <taxon>Erwinia</taxon>
    </lineage>
</organism>
<gene>
    <name evidence="2" type="ORF">AB6T85_03370</name>
</gene>
<feature type="transmembrane region" description="Helical" evidence="1">
    <location>
        <begin position="83"/>
        <end position="103"/>
    </location>
</feature>
<dbReference type="InterPro" id="IPR017516">
    <property type="entry name" value="AbrB_dup"/>
</dbReference>
<keyword evidence="3" id="KW-1185">Reference proteome</keyword>
<feature type="transmembrane region" description="Helical" evidence="1">
    <location>
        <begin position="146"/>
        <end position="164"/>
    </location>
</feature>
<sequence>MHASFLRWPVLILLSALVVSLLEQLRLPAALLLGPMLVAIVFAAHDKPVIIARPLFYLAQGVVGCMIARAMPPSIFTEIAANWPLFGAAIFSVIIASALSGWLLTRWQVLPGSTAIWGSSPGAAAAMTLMAENYDADVRLVAFMQYLRVVIVAVLATFIARIWAPSPTASSASAFAIIQPVAWPAFGATLLVIVACVGISRLLRLPAGALLISLAGGLLVQNTHWVKLELPPVLLMTAYALIGWSIGLRFNRAILIYAAKALPRLLLAIFSLVAVCCGLAFLLVRFAGIDPLTAYLATSPGGADSVAIIAASSHVDLSFVMAMQTGRFMVVLLTGPLLAKWLAKRAGARQLTGNKKPD</sequence>
<name>A0ABV4E3I5_9GAMM</name>
<keyword evidence="1" id="KW-1133">Transmembrane helix</keyword>
<evidence type="ECO:0000313" key="2">
    <source>
        <dbReference type="EMBL" id="MEY8769481.1"/>
    </source>
</evidence>
<proteinExistence type="predicted"/>
<evidence type="ECO:0000256" key="1">
    <source>
        <dbReference type="SAM" id="Phobius"/>
    </source>
</evidence>
<feature type="transmembrane region" description="Helical" evidence="1">
    <location>
        <begin position="6"/>
        <end position="22"/>
    </location>
</feature>
<dbReference type="Proteomes" id="UP001565243">
    <property type="component" value="Unassembled WGS sequence"/>
</dbReference>